<accession>A0A8T2GQF9</accession>
<evidence type="ECO:0000313" key="2">
    <source>
        <dbReference type="EMBL" id="KAG7649520.1"/>
    </source>
</evidence>
<reference evidence="2 3" key="1">
    <citation type="submission" date="2020-12" db="EMBL/GenBank/DDBJ databases">
        <title>Concerted genomic and epigenomic changes stabilize Arabidopsis allopolyploids.</title>
        <authorList>
            <person name="Chen Z."/>
        </authorList>
    </citation>
    <scope>NUCLEOTIDE SEQUENCE [LARGE SCALE GENOMIC DNA]</scope>
    <source>
        <strain evidence="2">Allo738</strain>
        <tissue evidence="2">Leaf</tissue>
    </source>
</reference>
<sequence>MVMFRILCCFISCSKIKPSSSRPQVVEKGKKIPPSPSPQVAKIDKKKPPSSSAQGGKTYKEKPRPKRRVVKEQRIQLLI</sequence>
<dbReference type="AlphaFoldDB" id="A0A8T2GQF9"/>
<organism evidence="2 3">
    <name type="scientific">Arabidopsis thaliana x Arabidopsis arenosa</name>
    <dbReference type="NCBI Taxonomy" id="1240361"/>
    <lineage>
        <taxon>Eukaryota</taxon>
        <taxon>Viridiplantae</taxon>
        <taxon>Streptophyta</taxon>
        <taxon>Embryophyta</taxon>
        <taxon>Tracheophyta</taxon>
        <taxon>Spermatophyta</taxon>
        <taxon>Magnoliopsida</taxon>
        <taxon>eudicotyledons</taxon>
        <taxon>Gunneridae</taxon>
        <taxon>Pentapetalae</taxon>
        <taxon>rosids</taxon>
        <taxon>malvids</taxon>
        <taxon>Brassicales</taxon>
        <taxon>Brassicaceae</taxon>
        <taxon>Camelineae</taxon>
        <taxon>Arabidopsis</taxon>
    </lineage>
</organism>
<feature type="region of interest" description="Disordered" evidence="1">
    <location>
        <begin position="19"/>
        <end position="79"/>
    </location>
</feature>
<dbReference type="EMBL" id="JAEFBK010000001">
    <property type="protein sequence ID" value="KAG7649520.1"/>
    <property type="molecule type" value="Genomic_DNA"/>
</dbReference>
<proteinExistence type="predicted"/>
<dbReference type="Proteomes" id="UP000694240">
    <property type="component" value="Chromosome 1"/>
</dbReference>
<name>A0A8T2GQF9_9BRAS</name>
<protein>
    <submittedName>
        <fullName evidence="2">Uncharacterized protein</fullName>
    </submittedName>
</protein>
<comment type="caution">
    <text evidence="2">The sequence shown here is derived from an EMBL/GenBank/DDBJ whole genome shotgun (WGS) entry which is preliminary data.</text>
</comment>
<keyword evidence="3" id="KW-1185">Reference proteome</keyword>
<evidence type="ECO:0000256" key="1">
    <source>
        <dbReference type="SAM" id="MobiDB-lite"/>
    </source>
</evidence>
<gene>
    <name evidence="2" type="ORF">ISN45_At01g045720</name>
</gene>
<feature type="compositionally biased region" description="Basic and acidic residues" evidence="1">
    <location>
        <begin position="70"/>
        <end position="79"/>
    </location>
</feature>
<evidence type="ECO:0000313" key="3">
    <source>
        <dbReference type="Proteomes" id="UP000694240"/>
    </source>
</evidence>